<dbReference type="Gene3D" id="3.40.605.10">
    <property type="entry name" value="Aldehyde Dehydrogenase, Chain A, domain 1"/>
    <property type="match status" value="1"/>
</dbReference>
<dbReference type="PROSITE" id="PS00687">
    <property type="entry name" value="ALDEHYDE_DEHYDR_GLU"/>
    <property type="match status" value="1"/>
</dbReference>
<dbReference type="EMBL" id="JACVXB010000001">
    <property type="protein sequence ID" value="MBD0831122.1"/>
    <property type="molecule type" value="Genomic_DNA"/>
</dbReference>
<dbReference type="InterPro" id="IPR016162">
    <property type="entry name" value="Ald_DH_N"/>
</dbReference>
<evidence type="ECO:0000259" key="8">
    <source>
        <dbReference type="Pfam" id="PF00171"/>
    </source>
</evidence>
<dbReference type="CDD" id="cd07130">
    <property type="entry name" value="ALDH_F7_AASADH"/>
    <property type="match status" value="1"/>
</dbReference>
<evidence type="ECO:0000256" key="2">
    <source>
        <dbReference type="ARBA" id="ARBA00011881"/>
    </source>
</evidence>
<name>A0A8J6U894_9FLAO</name>
<dbReference type="SUPFAM" id="SSF53720">
    <property type="entry name" value="ALDH-like"/>
    <property type="match status" value="1"/>
</dbReference>
<feature type="domain" description="Aldehyde dehydrogenase" evidence="8">
    <location>
        <begin position="39"/>
        <end position="498"/>
    </location>
</feature>
<comment type="subunit">
    <text evidence="2">Homotetramer.</text>
</comment>
<dbReference type="FunFam" id="3.40.309.10:FF:000018">
    <property type="entry name" value="Alpha-aminoadipic semialdehyde dehydrogenase"/>
    <property type="match status" value="1"/>
</dbReference>
<dbReference type="Pfam" id="PF00171">
    <property type="entry name" value="Aldedh"/>
    <property type="match status" value="1"/>
</dbReference>
<dbReference type="RefSeq" id="WP_188228895.1">
    <property type="nucleotide sequence ID" value="NZ_JACVXB010000001.1"/>
</dbReference>
<evidence type="ECO:0000313" key="9">
    <source>
        <dbReference type="EMBL" id="MBD0831122.1"/>
    </source>
</evidence>
<dbReference type="PANTHER" id="PTHR43521:SF1">
    <property type="entry name" value="ALPHA-AMINOADIPIC SEMIALDEHYDE DEHYDROGENASE"/>
    <property type="match status" value="1"/>
</dbReference>
<proteinExistence type="inferred from homology"/>
<organism evidence="9 10">
    <name type="scientific">Aestuariibaculum sediminum</name>
    <dbReference type="NCBI Taxonomy" id="2770637"/>
    <lineage>
        <taxon>Bacteria</taxon>
        <taxon>Pseudomonadati</taxon>
        <taxon>Bacteroidota</taxon>
        <taxon>Flavobacteriia</taxon>
        <taxon>Flavobacteriales</taxon>
        <taxon>Flavobacteriaceae</taxon>
    </lineage>
</organism>
<dbReference type="InterPro" id="IPR016161">
    <property type="entry name" value="Ald_DH/histidinol_DH"/>
</dbReference>
<evidence type="ECO:0000256" key="5">
    <source>
        <dbReference type="ARBA" id="ARBA00024226"/>
    </source>
</evidence>
<feature type="active site" evidence="6">
    <location>
        <position position="269"/>
    </location>
</feature>
<keyword evidence="10" id="KW-1185">Reference proteome</keyword>
<dbReference type="EC" id="1.2.1.3" evidence="5"/>
<dbReference type="AlphaFoldDB" id="A0A8J6U894"/>
<comment type="caution">
    <text evidence="9">The sequence shown here is derived from an EMBL/GenBank/DDBJ whole genome shotgun (WGS) entry which is preliminary data.</text>
</comment>
<gene>
    <name evidence="9" type="ORF">ICJ83_03155</name>
</gene>
<evidence type="ECO:0000313" key="10">
    <source>
        <dbReference type="Proteomes" id="UP000600588"/>
    </source>
</evidence>
<reference evidence="9 10" key="1">
    <citation type="submission" date="2020-09" db="EMBL/GenBank/DDBJ databases">
        <title>TT11 complete genome.</title>
        <authorList>
            <person name="Wu Z."/>
        </authorList>
    </citation>
    <scope>NUCLEOTIDE SEQUENCE [LARGE SCALE GENOMIC DNA]</scope>
    <source>
        <strain evidence="9 10">TT11</strain>
    </source>
</reference>
<dbReference type="InterPro" id="IPR016163">
    <property type="entry name" value="Ald_DH_C"/>
</dbReference>
<comment type="similarity">
    <text evidence="1 7">Belongs to the aldehyde dehydrogenase family.</text>
</comment>
<dbReference type="Gene3D" id="3.40.309.10">
    <property type="entry name" value="Aldehyde Dehydrogenase, Chain A, domain 2"/>
    <property type="match status" value="1"/>
</dbReference>
<keyword evidence="4" id="KW-0520">NAD</keyword>
<evidence type="ECO:0000256" key="6">
    <source>
        <dbReference type="PROSITE-ProRule" id="PRU10007"/>
    </source>
</evidence>
<evidence type="ECO:0000256" key="3">
    <source>
        <dbReference type="ARBA" id="ARBA00023002"/>
    </source>
</evidence>
<dbReference type="InterPro" id="IPR029510">
    <property type="entry name" value="Ald_DH_CS_GLU"/>
</dbReference>
<keyword evidence="3 7" id="KW-0560">Oxidoreductase</keyword>
<dbReference type="InterPro" id="IPR044638">
    <property type="entry name" value="ALDH7A1-like"/>
</dbReference>
<evidence type="ECO:0000256" key="1">
    <source>
        <dbReference type="ARBA" id="ARBA00009986"/>
    </source>
</evidence>
<dbReference type="PANTHER" id="PTHR43521">
    <property type="entry name" value="ALPHA-AMINOADIPIC SEMIALDEHYDE DEHYDROGENASE"/>
    <property type="match status" value="1"/>
</dbReference>
<sequence>MDTRAIDFGIDKALDILGVKPINNGTSTGTNSFGSGDLISSYSPVDGKLIAEVKATNLEDFEKVLITASSAFKTWRLMPAPQRGEIVRQFGDKLRDKKEALGKLVSYEMGKSYQEGLGEVQEMIDICDFAVGLSRQLHGLTMHSERPGHRMYEQYHPLGIVGIISAFNFPVAVWSWNTALAWVCGDVTIWKPSEKTPLCGIACQNIATEVFKANNLPEGISCLVNGDYKVGEFISKSSQIPLVSATGSTRMGKIVAQDVAARLGKSLLELGGNNAIIVTPDADIKMTVIGAVFGAVGTAGQRCTSTRRLIIHESIYDKVKNALVEAYKQLRIGNPLNESNHVGPLIDKEAVTMYTNALNKVVAEGGHLVVEGGVLHGEGYESGCYVKPAIAEAKPDYKIVQHETFAPVLYLLKYSGDVQNAIQIQNNVVQGLSSAIMTNNLREAEHFLSVAGSDCGIANVNIGTSGAEIGGAFGGEKETGGGRESGSDAWKVYMRRQTNTINYTANLPLAQGIKFHL</sequence>
<accession>A0A8J6U894</accession>
<dbReference type="Proteomes" id="UP000600588">
    <property type="component" value="Unassembled WGS sequence"/>
</dbReference>
<dbReference type="InterPro" id="IPR015590">
    <property type="entry name" value="Aldehyde_DH_dom"/>
</dbReference>
<evidence type="ECO:0000256" key="4">
    <source>
        <dbReference type="ARBA" id="ARBA00023027"/>
    </source>
</evidence>
<evidence type="ECO:0000256" key="7">
    <source>
        <dbReference type="RuleBase" id="RU003345"/>
    </source>
</evidence>
<dbReference type="GO" id="GO:0004029">
    <property type="term" value="F:aldehyde dehydrogenase (NAD+) activity"/>
    <property type="evidence" value="ECO:0007669"/>
    <property type="project" value="UniProtKB-EC"/>
</dbReference>
<protein>
    <recommendedName>
        <fullName evidence="5">aldehyde dehydrogenase (NAD(+))</fullName>
        <ecNumber evidence="5">1.2.1.3</ecNumber>
    </recommendedName>
</protein>